<reference evidence="6" key="2">
    <citation type="submission" date="2020-09" db="EMBL/GenBank/DDBJ databases">
        <authorList>
            <person name="Sun Q."/>
            <person name="Kim S."/>
        </authorList>
    </citation>
    <scope>NUCLEOTIDE SEQUENCE</scope>
    <source>
        <strain evidence="6">KCTC 42650</strain>
    </source>
</reference>
<evidence type="ECO:0000256" key="3">
    <source>
        <dbReference type="ARBA" id="ARBA00023125"/>
    </source>
</evidence>
<organism evidence="6 7">
    <name type="scientific">Seohaeicola zhoushanensis</name>
    <dbReference type="NCBI Taxonomy" id="1569283"/>
    <lineage>
        <taxon>Bacteria</taxon>
        <taxon>Pseudomonadati</taxon>
        <taxon>Pseudomonadota</taxon>
        <taxon>Alphaproteobacteria</taxon>
        <taxon>Rhodobacterales</taxon>
        <taxon>Roseobacteraceae</taxon>
        <taxon>Seohaeicola</taxon>
    </lineage>
</organism>
<dbReference type="InterPro" id="IPR000847">
    <property type="entry name" value="LysR_HTH_N"/>
</dbReference>
<dbReference type="InterPro" id="IPR036390">
    <property type="entry name" value="WH_DNA-bd_sf"/>
</dbReference>
<dbReference type="AlphaFoldDB" id="A0A8J3H2M2"/>
<dbReference type="Gene3D" id="3.40.190.10">
    <property type="entry name" value="Periplasmic binding protein-like II"/>
    <property type="match status" value="2"/>
</dbReference>
<keyword evidence="7" id="KW-1185">Reference proteome</keyword>
<evidence type="ECO:0000313" key="7">
    <source>
        <dbReference type="Proteomes" id="UP000626220"/>
    </source>
</evidence>
<dbReference type="Gene3D" id="1.10.10.10">
    <property type="entry name" value="Winged helix-like DNA-binding domain superfamily/Winged helix DNA-binding domain"/>
    <property type="match status" value="1"/>
</dbReference>
<sequence>MAIKIEMLRNFVAVAELGNLNDAAERLGRTASAVSMSLKQLEDHLGAPLFETDRKNRLTALGQFTFAEGRREVENFNRCIESISAYAQARVGTVRIGAVPSVTAVLLPPVVQAFRAERPDVIIHIRDMDSTTVLREVEMQRIDIGIASGRGSLSSITTRPLFSDRFGVVCCAGHPLQGLKQPLQWDDLRPYTLISNATGAQIASPEFRTMDEAAHLRIRNTGSVLGMVRADVGITVLPKLTLDGQADDFLFLPLADPAATRRVSILTRSHAELPPVSQMFERAIFDGVARRARSHPDDFKIVEVCATTS</sequence>
<proteinExistence type="inferred from homology"/>
<gene>
    <name evidence="6" type="ORF">GCM10017056_48560</name>
</gene>
<name>A0A8J3H2M2_9RHOB</name>
<dbReference type="Proteomes" id="UP000626220">
    <property type="component" value="Unassembled WGS sequence"/>
</dbReference>
<keyword evidence="3" id="KW-0238">DNA-binding</keyword>
<dbReference type="RefSeq" id="WP_189682728.1">
    <property type="nucleotide sequence ID" value="NZ_BNCJ01000030.1"/>
</dbReference>
<comment type="caution">
    <text evidence="6">The sequence shown here is derived from an EMBL/GenBank/DDBJ whole genome shotgun (WGS) entry which is preliminary data.</text>
</comment>
<evidence type="ECO:0000313" key="6">
    <source>
        <dbReference type="EMBL" id="GHF71946.1"/>
    </source>
</evidence>
<evidence type="ECO:0000256" key="2">
    <source>
        <dbReference type="ARBA" id="ARBA00023015"/>
    </source>
</evidence>
<evidence type="ECO:0000256" key="1">
    <source>
        <dbReference type="ARBA" id="ARBA00009437"/>
    </source>
</evidence>
<dbReference type="GO" id="GO:0003677">
    <property type="term" value="F:DNA binding"/>
    <property type="evidence" value="ECO:0007669"/>
    <property type="project" value="UniProtKB-KW"/>
</dbReference>
<dbReference type="PANTHER" id="PTHR30419">
    <property type="entry name" value="HTH-TYPE TRANSCRIPTIONAL REGULATOR YBHD"/>
    <property type="match status" value="1"/>
</dbReference>
<reference evidence="6" key="1">
    <citation type="journal article" date="2014" name="Int. J. Syst. Evol. Microbiol.">
        <title>Complete genome sequence of Corynebacterium casei LMG S-19264T (=DSM 44701T), isolated from a smear-ripened cheese.</title>
        <authorList>
            <consortium name="US DOE Joint Genome Institute (JGI-PGF)"/>
            <person name="Walter F."/>
            <person name="Albersmeier A."/>
            <person name="Kalinowski J."/>
            <person name="Ruckert C."/>
        </authorList>
    </citation>
    <scope>NUCLEOTIDE SEQUENCE</scope>
    <source>
        <strain evidence="6">KCTC 42650</strain>
    </source>
</reference>
<dbReference type="InterPro" id="IPR036388">
    <property type="entry name" value="WH-like_DNA-bd_sf"/>
</dbReference>
<dbReference type="SUPFAM" id="SSF46785">
    <property type="entry name" value="Winged helix' DNA-binding domain"/>
    <property type="match status" value="1"/>
</dbReference>
<evidence type="ECO:0000259" key="5">
    <source>
        <dbReference type="PROSITE" id="PS50931"/>
    </source>
</evidence>
<keyword evidence="4" id="KW-0804">Transcription</keyword>
<protein>
    <submittedName>
        <fullName evidence="6">LysR family transcriptional regulator</fullName>
    </submittedName>
</protein>
<dbReference type="EMBL" id="BNCJ01000030">
    <property type="protein sequence ID" value="GHF71946.1"/>
    <property type="molecule type" value="Genomic_DNA"/>
</dbReference>
<dbReference type="InterPro" id="IPR050950">
    <property type="entry name" value="HTH-type_LysR_regulators"/>
</dbReference>
<feature type="domain" description="HTH lysR-type" evidence="5">
    <location>
        <begin position="3"/>
        <end position="59"/>
    </location>
</feature>
<evidence type="ECO:0000256" key="4">
    <source>
        <dbReference type="ARBA" id="ARBA00023163"/>
    </source>
</evidence>
<dbReference type="GO" id="GO:0005829">
    <property type="term" value="C:cytosol"/>
    <property type="evidence" value="ECO:0007669"/>
    <property type="project" value="TreeGrafter"/>
</dbReference>
<dbReference type="GO" id="GO:0003700">
    <property type="term" value="F:DNA-binding transcription factor activity"/>
    <property type="evidence" value="ECO:0007669"/>
    <property type="project" value="InterPro"/>
</dbReference>
<dbReference type="PROSITE" id="PS50931">
    <property type="entry name" value="HTH_LYSR"/>
    <property type="match status" value="1"/>
</dbReference>
<accession>A0A8J3H2M2</accession>
<dbReference type="InterPro" id="IPR005119">
    <property type="entry name" value="LysR_subst-bd"/>
</dbReference>
<dbReference type="Pfam" id="PF00126">
    <property type="entry name" value="HTH_1"/>
    <property type="match status" value="1"/>
</dbReference>
<comment type="similarity">
    <text evidence="1">Belongs to the LysR transcriptional regulatory family.</text>
</comment>
<keyword evidence="2" id="KW-0805">Transcription regulation</keyword>
<dbReference type="Pfam" id="PF03466">
    <property type="entry name" value="LysR_substrate"/>
    <property type="match status" value="1"/>
</dbReference>
<dbReference type="SUPFAM" id="SSF53850">
    <property type="entry name" value="Periplasmic binding protein-like II"/>
    <property type="match status" value="1"/>
</dbReference>